<dbReference type="AlphaFoldDB" id="A0A9X3TVH9"/>
<evidence type="ECO:0000259" key="8">
    <source>
        <dbReference type="PROSITE" id="PS50110"/>
    </source>
</evidence>
<reference evidence="10" key="2">
    <citation type="journal article" date="2023" name="Syst. Appl. Microbiol.">
        <title>Govania unica gen. nov., sp. nov., a rare biosphere bacterium that represents a novel family in the class Alphaproteobacteria.</title>
        <authorList>
            <person name="Vandamme P."/>
            <person name="Peeters C."/>
            <person name="Hettiarachchi A."/>
            <person name="Cnockaert M."/>
            <person name="Carlier A."/>
        </authorList>
    </citation>
    <scope>NUCLEOTIDE SEQUENCE</scope>
    <source>
        <strain evidence="10">LMG 31809</strain>
    </source>
</reference>
<feature type="modified residue" description="4-aspartylphosphate" evidence="6">
    <location>
        <position position="52"/>
    </location>
</feature>
<dbReference type="Pfam" id="PF00486">
    <property type="entry name" value="Trans_reg_C"/>
    <property type="match status" value="1"/>
</dbReference>
<dbReference type="EMBL" id="JANWOI010000001">
    <property type="protein sequence ID" value="MDA5192462.1"/>
    <property type="molecule type" value="Genomic_DNA"/>
</dbReference>
<dbReference type="GO" id="GO:0006355">
    <property type="term" value="P:regulation of DNA-templated transcription"/>
    <property type="evidence" value="ECO:0007669"/>
    <property type="project" value="InterPro"/>
</dbReference>
<keyword evidence="2" id="KW-0902">Two-component regulatory system</keyword>
<dbReference type="PANTHER" id="PTHR48111:SF1">
    <property type="entry name" value="TWO-COMPONENT RESPONSE REGULATOR ORR33"/>
    <property type="match status" value="1"/>
</dbReference>
<reference evidence="10" key="1">
    <citation type="submission" date="2022-08" db="EMBL/GenBank/DDBJ databases">
        <authorList>
            <person name="Vandamme P."/>
            <person name="Hettiarachchi A."/>
            <person name="Peeters C."/>
            <person name="Cnockaert M."/>
            <person name="Carlier A."/>
        </authorList>
    </citation>
    <scope>NUCLEOTIDE SEQUENCE</scope>
    <source>
        <strain evidence="10">LMG 31809</strain>
    </source>
</reference>
<protein>
    <submittedName>
        <fullName evidence="10">Response regulator transcription factor</fullName>
    </submittedName>
</protein>
<keyword evidence="11" id="KW-1185">Reference proteome</keyword>
<dbReference type="PROSITE" id="PS50110">
    <property type="entry name" value="RESPONSE_REGULATORY"/>
    <property type="match status" value="1"/>
</dbReference>
<dbReference type="Pfam" id="PF00072">
    <property type="entry name" value="Response_reg"/>
    <property type="match status" value="1"/>
</dbReference>
<dbReference type="Proteomes" id="UP001141619">
    <property type="component" value="Unassembled WGS sequence"/>
</dbReference>
<evidence type="ECO:0000256" key="4">
    <source>
        <dbReference type="ARBA" id="ARBA00023125"/>
    </source>
</evidence>
<dbReference type="SMART" id="SM00862">
    <property type="entry name" value="Trans_reg_C"/>
    <property type="match status" value="1"/>
</dbReference>
<evidence type="ECO:0000313" key="11">
    <source>
        <dbReference type="Proteomes" id="UP001141619"/>
    </source>
</evidence>
<feature type="DNA-binding region" description="OmpR/PhoB-type" evidence="7">
    <location>
        <begin position="133"/>
        <end position="238"/>
    </location>
</feature>
<keyword evidence="1 6" id="KW-0597">Phosphoprotein</keyword>
<organism evidence="10 11">
    <name type="scientific">Govanella unica</name>
    <dbReference type="NCBI Taxonomy" id="2975056"/>
    <lineage>
        <taxon>Bacteria</taxon>
        <taxon>Pseudomonadati</taxon>
        <taxon>Pseudomonadota</taxon>
        <taxon>Alphaproteobacteria</taxon>
        <taxon>Emcibacterales</taxon>
        <taxon>Govanellaceae</taxon>
        <taxon>Govanella</taxon>
    </lineage>
</organism>
<feature type="domain" description="OmpR/PhoB-type" evidence="9">
    <location>
        <begin position="133"/>
        <end position="238"/>
    </location>
</feature>
<dbReference type="CDD" id="cd17574">
    <property type="entry name" value="REC_OmpR"/>
    <property type="match status" value="1"/>
</dbReference>
<dbReference type="Gene3D" id="3.40.50.2300">
    <property type="match status" value="1"/>
</dbReference>
<evidence type="ECO:0000256" key="6">
    <source>
        <dbReference type="PROSITE-ProRule" id="PRU00169"/>
    </source>
</evidence>
<evidence type="ECO:0000256" key="5">
    <source>
        <dbReference type="ARBA" id="ARBA00023163"/>
    </source>
</evidence>
<evidence type="ECO:0000256" key="2">
    <source>
        <dbReference type="ARBA" id="ARBA00023012"/>
    </source>
</evidence>
<dbReference type="GO" id="GO:0032993">
    <property type="term" value="C:protein-DNA complex"/>
    <property type="evidence" value="ECO:0007669"/>
    <property type="project" value="TreeGrafter"/>
</dbReference>
<dbReference type="Gene3D" id="1.10.10.10">
    <property type="entry name" value="Winged helix-like DNA-binding domain superfamily/Winged helix DNA-binding domain"/>
    <property type="match status" value="1"/>
</dbReference>
<dbReference type="InterPro" id="IPR036388">
    <property type="entry name" value="WH-like_DNA-bd_sf"/>
</dbReference>
<keyword evidence="3" id="KW-0805">Transcription regulation</keyword>
<dbReference type="InterPro" id="IPR039420">
    <property type="entry name" value="WalR-like"/>
</dbReference>
<sequence length="243" mass="27202">MAVAIVDDDDLFRESLRLNLEDEGFAVEDFSNGLDALRYLAGHHDIGVVLLDWKMPEIDGLAVLHRLRAAGNGVPVIFLTVLSDEIYEEAALEGGAVDFVEKSRSFSIVLKRIALIESGAKTPGVLPSAEPRSETMAFGALVLWPHSKRVVWRDKTVELTVREFDIVAMMTERRGHNVTYRDIYDTVHGKGFLAGDGNEGLRNTVRAIIKRIRQKFRAVDSEFDVIENYPGFGYRWRGDGHDG</sequence>
<dbReference type="InterPro" id="IPR001789">
    <property type="entry name" value="Sig_transdc_resp-reg_receiver"/>
</dbReference>
<dbReference type="SUPFAM" id="SSF52172">
    <property type="entry name" value="CheY-like"/>
    <property type="match status" value="1"/>
</dbReference>
<dbReference type="GO" id="GO:0000156">
    <property type="term" value="F:phosphorelay response regulator activity"/>
    <property type="evidence" value="ECO:0007669"/>
    <property type="project" value="TreeGrafter"/>
</dbReference>
<evidence type="ECO:0000259" key="9">
    <source>
        <dbReference type="PROSITE" id="PS51755"/>
    </source>
</evidence>
<accession>A0A9X3TVH9</accession>
<dbReference type="GO" id="GO:0000976">
    <property type="term" value="F:transcription cis-regulatory region binding"/>
    <property type="evidence" value="ECO:0007669"/>
    <property type="project" value="TreeGrafter"/>
</dbReference>
<name>A0A9X3TVH9_9PROT</name>
<keyword evidence="5" id="KW-0804">Transcription</keyword>
<evidence type="ECO:0000256" key="1">
    <source>
        <dbReference type="ARBA" id="ARBA00022553"/>
    </source>
</evidence>
<feature type="domain" description="Response regulatory" evidence="8">
    <location>
        <begin position="2"/>
        <end position="117"/>
    </location>
</feature>
<gene>
    <name evidence="10" type="ORF">NYP16_00620</name>
</gene>
<dbReference type="CDD" id="cd00383">
    <property type="entry name" value="trans_reg_C"/>
    <property type="match status" value="1"/>
</dbReference>
<dbReference type="SUPFAM" id="SSF46894">
    <property type="entry name" value="C-terminal effector domain of the bipartite response regulators"/>
    <property type="match status" value="1"/>
</dbReference>
<dbReference type="PROSITE" id="PS51755">
    <property type="entry name" value="OMPR_PHOB"/>
    <property type="match status" value="1"/>
</dbReference>
<dbReference type="PANTHER" id="PTHR48111">
    <property type="entry name" value="REGULATOR OF RPOS"/>
    <property type="match status" value="1"/>
</dbReference>
<keyword evidence="4 7" id="KW-0238">DNA-binding</keyword>
<dbReference type="RefSeq" id="WP_274942169.1">
    <property type="nucleotide sequence ID" value="NZ_JANWOI010000001.1"/>
</dbReference>
<dbReference type="InterPro" id="IPR001867">
    <property type="entry name" value="OmpR/PhoB-type_DNA-bd"/>
</dbReference>
<proteinExistence type="predicted"/>
<dbReference type="InterPro" id="IPR016032">
    <property type="entry name" value="Sig_transdc_resp-reg_C-effctor"/>
</dbReference>
<dbReference type="InterPro" id="IPR011006">
    <property type="entry name" value="CheY-like_superfamily"/>
</dbReference>
<comment type="caution">
    <text evidence="10">The sequence shown here is derived from an EMBL/GenBank/DDBJ whole genome shotgun (WGS) entry which is preliminary data.</text>
</comment>
<dbReference type="GO" id="GO:0005829">
    <property type="term" value="C:cytosol"/>
    <property type="evidence" value="ECO:0007669"/>
    <property type="project" value="TreeGrafter"/>
</dbReference>
<evidence type="ECO:0000256" key="7">
    <source>
        <dbReference type="PROSITE-ProRule" id="PRU01091"/>
    </source>
</evidence>
<dbReference type="SMART" id="SM00448">
    <property type="entry name" value="REC"/>
    <property type="match status" value="1"/>
</dbReference>
<evidence type="ECO:0000313" key="10">
    <source>
        <dbReference type="EMBL" id="MDA5192462.1"/>
    </source>
</evidence>
<evidence type="ECO:0000256" key="3">
    <source>
        <dbReference type="ARBA" id="ARBA00023015"/>
    </source>
</evidence>